<evidence type="ECO:0000256" key="1">
    <source>
        <dbReference type="SAM" id="MobiDB-lite"/>
    </source>
</evidence>
<keyword evidence="4" id="KW-1185">Reference proteome</keyword>
<protein>
    <submittedName>
        <fullName evidence="3">Uncharacterized protein</fullName>
    </submittedName>
</protein>
<keyword evidence="2" id="KW-0472">Membrane</keyword>
<accession>A0ABW3BCM9</accession>
<evidence type="ECO:0000313" key="4">
    <source>
        <dbReference type="Proteomes" id="UP001596956"/>
    </source>
</evidence>
<evidence type="ECO:0000313" key="3">
    <source>
        <dbReference type="EMBL" id="MFD0800686.1"/>
    </source>
</evidence>
<gene>
    <name evidence="3" type="ORF">ACFQZU_05050</name>
</gene>
<proteinExistence type="predicted"/>
<reference evidence="4" key="1">
    <citation type="journal article" date="2019" name="Int. J. Syst. Evol. Microbiol.">
        <title>The Global Catalogue of Microorganisms (GCM) 10K type strain sequencing project: providing services to taxonomists for standard genome sequencing and annotation.</title>
        <authorList>
            <consortium name="The Broad Institute Genomics Platform"/>
            <consortium name="The Broad Institute Genome Sequencing Center for Infectious Disease"/>
            <person name="Wu L."/>
            <person name="Ma J."/>
        </authorList>
    </citation>
    <scope>NUCLEOTIDE SEQUENCE [LARGE SCALE GENOMIC DNA]</scope>
    <source>
        <strain evidence="4">CCUG 63369</strain>
    </source>
</reference>
<feature type="compositionally biased region" description="Low complexity" evidence="1">
    <location>
        <begin position="74"/>
        <end position="86"/>
    </location>
</feature>
<organism evidence="3 4">
    <name type="scientific">Streptomonospora algeriensis</name>
    <dbReference type="NCBI Taxonomy" id="995084"/>
    <lineage>
        <taxon>Bacteria</taxon>
        <taxon>Bacillati</taxon>
        <taxon>Actinomycetota</taxon>
        <taxon>Actinomycetes</taxon>
        <taxon>Streptosporangiales</taxon>
        <taxon>Nocardiopsidaceae</taxon>
        <taxon>Streptomonospora</taxon>
    </lineage>
</organism>
<keyword evidence="2" id="KW-0812">Transmembrane</keyword>
<dbReference type="EMBL" id="JBHTHR010000084">
    <property type="protein sequence ID" value="MFD0800686.1"/>
    <property type="molecule type" value="Genomic_DNA"/>
</dbReference>
<feature type="region of interest" description="Disordered" evidence="1">
    <location>
        <begin position="50"/>
        <end position="86"/>
    </location>
</feature>
<dbReference type="Proteomes" id="UP001596956">
    <property type="component" value="Unassembled WGS sequence"/>
</dbReference>
<name>A0ABW3BCM9_9ACTN</name>
<feature type="transmembrane region" description="Helical" evidence="2">
    <location>
        <begin position="20"/>
        <end position="40"/>
    </location>
</feature>
<comment type="caution">
    <text evidence="3">The sequence shown here is derived from an EMBL/GenBank/DDBJ whole genome shotgun (WGS) entry which is preliminary data.</text>
</comment>
<keyword evidence="2" id="KW-1133">Transmembrane helix</keyword>
<evidence type="ECO:0000256" key="2">
    <source>
        <dbReference type="SAM" id="Phobius"/>
    </source>
</evidence>
<sequence length="86" mass="8454">MNSMNALVTLASEGPAADTVTPGVLGFIAVASVGVALYFLMKSMRKRLDGIQVGPGDSRAGAEPAGAPDTEPDSTAGAPGTASPPP</sequence>